<gene>
    <name evidence="1" type="ORF">LSH36_1371g00033</name>
</gene>
<dbReference type="AlphaFoldDB" id="A0AAD9IU44"/>
<reference evidence="1" key="1">
    <citation type="journal article" date="2023" name="Mol. Biol. Evol.">
        <title>Third-Generation Sequencing Reveals the Adaptive Role of the Epigenome in Three Deep-Sea Polychaetes.</title>
        <authorList>
            <person name="Perez M."/>
            <person name="Aroh O."/>
            <person name="Sun Y."/>
            <person name="Lan Y."/>
            <person name="Juniper S.K."/>
            <person name="Young C.R."/>
            <person name="Angers B."/>
            <person name="Qian P.Y."/>
        </authorList>
    </citation>
    <scope>NUCLEOTIDE SEQUENCE</scope>
    <source>
        <strain evidence="1">P08H-3</strain>
    </source>
</reference>
<evidence type="ECO:0000313" key="1">
    <source>
        <dbReference type="EMBL" id="KAK2140383.1"/>
    </source>
</evidence>
<protein>
    <submittedName>
        <fullName evidence="1">Uncharacterized protein</fullName>
    </submittedName>
</protein>
<dbReference type="SUPFAM" id="SSF47576">
    <property type="entry name" value="Calponin-homology domain, CH-domain"/>
    <property type="match status" value="1"/>
</dbReference>
<sequence length="190" mass="22406">MDVFYLRLHQILGSNDKITRIAFKDNDKLFVKVVKKVFDIRHIAGVDYHEETRKVKERNIEKAKHVLDADIKLNDLIKELVSYYMNRKIREYKIVTNEDQPVDNFRMWINKILVPDFDISSFVSDFKNPLVFGAILDKVEPGLWKDWRALTVVNKESTVDVMMKLAEDRLNIKPVDLKQFSQSTYSCTIH</sequence>
<evidence type="ECO:0000313" key="2">
    <source>
        <dbReference type="Proteomes" id="UP001208570"/>
    </source>
</evidence>
<comment type="caution">
    <text evidence="1">The sequence shown here is derived from an EMBL/GenBank/DDBJ whole genome shotgun (WGS) entry which is preliminary data.</text>
</comment>
<dbReference type="EMBL" id="JAODUP010001370">
    <property type="protein sequence ID" value="KAK2140383.1"/>
    <property type="molecule type" value="Genomic_DNA"/>
</dbReference>
<proteinExistence type="predicted"/>
<dbReference type="InterPro" id="IPR036872">
    <property type="entry name" value="CH_dom_sf"/>
</dbReference>
<accession>A0AAD9IU44</accession>
<keyword evidence="2" id="KW-1185">Reference proteome</keyword>
<organism evidence="1 2">
    <name type="scientific">Paralvinella palmiformis</name>
    <dbReference type="NCBI Taxonomy" id="53620"/>
    <lineage>
        <taxon>Eukaryota</taxon>
        <taxon>Metazoa</taxon>
        <taxon>Spiralia</taxon>
        <taxon>Lophotrochozoa</taxon>
        <taxon>Annelida</taxon>
        <taxon>Polychaeta</taxon>
        <taxon>Sedentaria</taxon>
        <taxon>Canalipalpata</taxon>
        <taxon>Terebellida</taxon>
        <taxon>Terebelliformia</taxon>
        <taxon>Alvinellidae</taxon>
        <taxon>Paralvinella</taxon>
    </lineage>
</organism>
<dbReference type="Proteomes" id="UP001208570">
    <property type="component" value="Unassembled WGS sequence"/>
</dbReference>
<name>A0AAD9IU44_9ANNE</name>
<dbReference type="Gene3D" id="1.10.418.10">
    <property type="entry name" value="Calponin-like domain"/>
    <property type="match status" value="1"/>
</dbReference>